<evidence type="ECO:0000313" key="3">
    <source>
        <dbReference type="EMBL" id="EPS64919.1"/>
    </source>
</evidence>
<feature type="domain" description="Enoyl reductase (ER)" evidence="2">
    <location>
        <begin position="17"/>
        <end position="340"/>
    </location>
</feature>
<protein>
    <recommendedName>
        <fullName evidence="2">Enoyl reductase (ER) domain-containing protein</fullName>
    </recommendedName>
</protein>
<dbReference type="PANTHER" id="PTHR43482">
    <property type="entry name" value="PROTEIN AST1-RELATED"/>
    <property type="match status" value="1"/>
</dbReference>
<evidence type="ECO:0000256" key="1">
    <source>
        <dbReference type="SAM" id="Phobius"/>
    </source>
</evidence>
<keyword evidence="1" id="KW-1133">Transmembrane helix</keyword>
<dbReference type="OrthoDB" id="48317at2759"/>
<dbReference type="Gene3D" id="3.40.50.720">
    <property type="entry name" value="NAD(P)-binding Rossmann-like Domain"/>
    <property type="match status" value="1"/>
</dbReference>
<dbReference type="AlphaFoldDB" id="S8CD98"/>
<dbReference type="InterPro" id="IPR011032">
    <property type="entry name" value="GroES-like_sf"/>
</dbReference>
<dbReference type="SUPFAM" id="SSF50129">
    <property type="entry name" value="GroES-like"/>
    <property type="match status" value="1"/>
</dbReference>
<name>S8CD98_9LAMI</name>
<evidence type="ECO:0000313" key="4">
    <source>
        <dbReference type="Proteomes" id="UP000015453"/>
    </source>
</evidence>
<dbReference type="InterPro" id="IPR020843">
    <property type="entry name" value="ER"/>
</dbReference>
<proteinExistence type="predicted"/>
<organism evidence="3 4">
    <name type="scientific">Genlisea aurea</name>
    <dbReference type="NCBI Taxonomy" id="192259"/>
    <lineage>
        <taxon>Eukaryota</taxon>
        <taxon>Viridiplantae</taxon>
        <taxon>Streptophyta</taxon>
        <taxon>Embryophyta</taxon>
        <taxon>Tracheophyta</taxon>
        <taxon>Spermatophyta</taxon>
        <taxon>Magnoliopsida</taxon>
        <taxon>eudicotyledons</taxon>
        <taxon>Gunneridae</taxon>
        <taxon>Pentapetalae</taxon>
        <taxon>asterids</taxon>
        <taxon>lamiids</taxon>
        <taxon>Lamiales</taxon>
        <taxon>Lentibulariaceae</taxon>
        <taxon>Genlisea</taxon>
    </lineage>
</organism>
<comment type="caution">
    <text evidence="3">The sequence shown here is derived from an EMBL/GenBank/DDBJ whole genome shotgun (WGS) entry which is preliminary data.</text>
</comment>
<dbReference type="InterPro" id="IPR052585">
    <property type="entry name" value="Lipid_raft_assoc_Zn_ADH"/>
</dbReference>
<dbReference type="EMBL" id="AUSU01004526">
    <property type="protein sequence ID" value="EPS64919.1"/>
    <property type="molecule type" value="Genomic_DNA"/>
</dbReference>
<evidence type="ECO:0000259" key="2">
    <source>
        <dbReference type="SMART" id="SM00829"/>
    </source>
</evidence>
<keyword evidence="4" id="KW-1185">Reference proteome</keyword>
<reference evidence="3 4" key="1">
    <citation type="journal article" date="2013" name="BMC Genomics">
        <title>The miniature genome of a carnivorous plant Genlisea aurea contains a low number of genes and short non-coding sequences.</title>
        <authorList>
            <person name="Leushkin E.V."/>
            <person name="Sutormin R.A."/>
            <person name="Nabieva E.R."/>
            <person name="Penin A.A."/>
            <person name="Kondrashov A.S."/>
            <person name="Logacheva M.D."/>
        </authorList>
    </citation>
    <scope>NUCLEOTIDE SEQUENCE [LARGE SCALE GENOMIC DNA]</scope>
</reference>
<dbReference type="SUPFAM" id="SSF51735">
    <property type="entry name" value="NAD(P)-binding Rossmann-fold domains"/>
    <property type="match status" value="1"/>
</dbReference>
<dbReference type="GO" id="GO:0016491">
    <property type="term" value="F:oxidoreductase activity"/>
    <property type="evidence" value="ECO:0007669"/>
    <property type="project" value="InterPro"/>
</dbReference>
<keyword evidence="1" id="KW-0472">Membrane</keyword>
<gene>
    <name evidence="3" type="ORF">M569_09856</name>
</gene>
<dbReference type="Gene3D" id="3.90.180.10">
    <property type="entry name" value="Medium-chain alcohol dehydrogenases, catalytic domain"/>
    <property type="match status" value="1"/>
</dbReference>
<keyword evidence="1" id="KW-0812">Transmembrane</keyword>
<dbReference type="Proteomes" id="UP000015453">
    <property type="component" value="Unassembled WGS sequence"/>
</dbReference>
<sequence length="343" mass="37102">RRNIVTSCRAVVLPRFGGPEVLQLRDGVAVPELKRNEVLVRARAVSVNPLDCRMRGGYGRSLFEPLLPVILGRDVSGEVAAAGSSVSSLHVGQEVFGALHPTALRGTYTDHVVLSEDQLTLKPESISHVEASAIPFAALTAWRALRSRARIKQGQHILIIGGGGAVGFSAIQLAVAVGCHVSATCSAESIDRILKAGAEQAVDFTVEDYESSIKGYFDAVLDTIGVLETEKISINLLKRGGCYMTLQGEAASFSDRYGLAAGLATSAAVLLKRQIQYRLSHGIEYFWTYMRTDSEGLEEIRRLSGEGKLRIPIEKTFPITNVSEAHKAKDKRTICGKVVLEID</sequence>
<feature type="non-terminal residue" evidence="3">
    <location>
        <position position="1"/>
    </location>
</feature>
<dbReference type="PANTHER" id="PTHR43482:SF1">
    <property type="entry name" value="PROTEIN AST1-RELATED"/>
    <property type="match status" value="1"/>
</dbReference>
<accession>S8CD98</accession>
<dbReference type="InterPro" id="IPR013154">
    <property type="entry name" value="ADH-like_N"/>
</dbReference>
<feature type="transmembrane region" description="Helical" evidence="1">
    <location>
        <begin position="156"/>
        <end position="177"/>
    </location>
</feature>
<dbReference type="Pfam" id="PF13602">
    <property type="entry name" value="ADH_zinc_N_2"/>
    <property type="match status" value="1"/>
</dbReference>
<dbReference type="SMART" id="SM00829">
    <property type="entry name" value="PKS_ER"/>
    <property type="match status" value="1"/>
</dbReference>
<dbReference type="Pfam" id="PF08240">
    <property type="entry name" value="ADH_N"/>
    <property type="match status" value="1"/>
</dbReference>
<dbReference type="InterPro" id="IPR036291">
    <property type="entry name" value="NAD(P)-bd_dom_sf"/>
</dbReference>